<dbReference type="EMBL" id="WPIN01000013">
    <property type="protein sequence ID" value="MVM33880.1"/>
    <property type="molecule type" value="Genomic_DNA"/>
</dbReference>
<accession>A0A7K1SJ99</accession>
<evidence type="ECO:0000313" key="1">
    <source>
        <dbReference type="EMBL" id="MVM33880.1"/>
    </source>
</evidence>
<dbReference type="RefSeq" id="WP_157588595.1">
    <property type="nucleotide sequence ID" value="NZ_WPIN01000013.1"/>
</dbReference>
<evidence type="ECO:0000313" key="2">
    <source>
        <dbReference type="Proteomes" id="UP000436006"/>
    </source>
</evidence>
<gene>
    <name evidence="1" type="ORF">GO755_27840</name>
</gene>
<dbReference type="AlphaFoldDB" id="A0A7K1SJ99"/>
<reference evidence="1 2" key="1">
    <citation type="submission" date="2019-12" db="EMBL/GenBank/DDBJ databases">
        <title>Spirosoma sp. HMF4905 genome sequencing and assembly.</title>
        <authorList>
            <person name="Kang H."/>
            <person name="Cha I."/>
            <person name="Kim H."/>
            <person name="Joh K."/>
        </authorList>
    </citation>
    <scope>NUCLEOTIDE SEQUENCE [LARGE SCALE GENOMIC DNA]</scope>
    <source>
        <strain evidence="1 2">HMF4905</strain>
    </source>
</reference>
<proteinExistence type="predicted"/>
<dbReference type="Proteomes" id="UP000436006">
    <property type="component" value="Unassembled WGS sequence"/>
</dbReference>
<protein>
    <submittedName>
        <fullName evidence="1">Uncharacterized protein</fullName>
    </submittedName>
</protein>
<keyword evidence="2" id="KW-1185">Reference proteome</keyword>
<organism evidence="1 2">
    <name type="scientific">Spirosoma arboris</name>
    <dbReference type="NCBI Taxonomy" id="2682092"/>
    <lineage>
        <taxon>Bacteria</taxon>
        <taxon>Pseudomonadati</taxon>
        <taxon>Bacteroidota</taxon>
        <taxon>Cytophagia</taxon>
        <taxon>Cytophagales</taxon>
        <taxon>Cytophagaceae</taxon>
        <taxon>Spirosoma</taxon>
    </lineage>
</organism>
<sequence>MRTHKPEVPFKVDEPIETGQESTTLSYVLYMEDGNCQEFFLNSEGTLKPITDESFGSPFIATTVFQVYSQLSNLRMQYSSSCRFFALEYSEFEVRRMKSIFT</sequence>
<comment type="caution">
    <text evidence="1">The sequence shown here is derived from an EMBL/GenBank/DDBJ whole genome shotgun (WGS) entry which is preliminary data.</text>
</comment>
<name>A0A7K1SJ99_9BACT</name>